<evidence type="ECO:0000256" key="2">
    <source>
        <dbReference type="ARBA" id="ARBA00022801"/>
    </source>
</evidence>
<dbReference type="Gene3D" id="3.90.950.10">
    <property type="match status" value="1"/>
</dbReference>
<comment type="caution">
    <text evidence="4">Lacks conserved residue(s) required for the propagation of feature annotation.</text>
</comment>
<feature type="active site" description="Proton acceptor" evidence="4">
    <location>
        <position position="91"/>
    </location>
</feature>
<dbReference type="Pfam" id="PF02545">
    <property type="entry name" value="Maf"/>
    <property type="match status" value="1"/>
</dbReference>
<comment type="similarity">
    <text evidence="4">Belongs to the Maf family. YhdE subfamily.</text>
</comment>
<comment type="catalytic activity">
    <reaction evidence="4">
        <text>UTP + H2O = UMP + diphosphate + H(+)</text>
        <dbReference type="Rhea" id="RHEA:29395"/>
        <dbReference type="ChEBI" id="CHEBI:15377"/>
        <dbReference type="ChEBI" id="CHEBI:15378"/>
        <dbReference type="ChEBI" id="CHEBI:33019"/>
        <dbReference type="ChEBI" id="CHEBI:46398"/>
        <dbReference type="ChEBI" id="CHEBI:57865"/>
        <dbReference type="EC" id="3.6.1.9"/>
    </reaction>
</comment>
<feature type="region of interest" description="Disordered" evidence="5">
    <location>
        <begin position="1"/>
        <end position="21"/>
    </location>
</feature>
<reference evidence="7" key="1">
    <citation type="submission" date="2006-12" db="EMBL/GenBank/DDBJ databases">
        <title>Complete sequence of chromosome 1 of Paracoccus denitrificans PD1222.</title>
        <authorList>
            <person name="Copeland A."/>
            <person name="Lucas S."/>
            <person name="Lapidus A."/>
            <person name="Barry K."/>
            <person name="Detter J.C."/>
            <person name="Glavina del Rio T."/>
            <person name="Hammon N."/>
            <person name="Israni S."/>
            <person name="Dalin E."/>
            <person name="Tice H."/>
            <person name="Pitluck S."/>
            <person name="Munk A.C."/>
            <person name="Brettin T."/>
            <person name="Bruce D."/>
            <person name="Han C."/>
            <person name="Tapia R."/>
            <person name="Gilna P."/>
            <person name="Schmutz J."/>
            <person name="Larimer F."/>
            <person name="Land M."/>
            <person name="Hauser L."/>
            <person name="Kyrpides N."/>
            <person name="Lykidis A."/>
            <person name="Spiro S."/>
            <person name="Richardson D.J."/>
            <person name="Moir J.W.B."/>
            <person name="Ferguson S.J."/>
            <person name="van Spanning R.J.M."/>
            <person name="Richardson P."/>
        </authorList>
    </citation>
    <scope>NUCLEOTIDE SEQUENCE [LARGE SCALE GENOMIC DNA]</scope>
    <source>
        <strain evidence="7">Pd 1222</strain>
    </source>
</reference>
<dbReference type="InterPro" id="IPR003697">
    <property type="entry name" value="Maf-like"/>
</dbReference>
<comment type="subcellular location">
    <subcellularLocation>
        <location evidence="4">Cytoplasm</location>
    </subcellularLocation>
</comment>
<dbReference type="STRING" id="318586.Pden_1791"/>
<accession>A1B2Z4</accession>
<proteinExistence type="inferred from homology"/>
<evidence type="ECO:0000313" key="7">
    <source>
        <dbReference type="Proteomes" id="UP000000361"/>
    </source>
</evidence>
<dbReference type="SUPFAM" id="SSF52972">
    <property type="entry name" value="ITPase-like"/>
    <property type="match status" value="1"/>
</dbReference>
<dbReference type="GeneID" id="93450185"/>
<dbReference type="PANTHER" id="PTHR43213:SF5">
    <property type="entry name" value="BIFUNCTIONAL DTTP_UTP PYROPHOSPHATASE_METHYLTRANSFERASE PROTEIN-RELATED"/>
    <property type="match status" value="1"/>
</dbReference>
<comment type="cofactor">
    <cofactor evidence="1 4">
        <name>a divalent metal cation</name>
        <dbReference type="ChEBI" id="CHEBI:60240"/>
    </cofactor>
</comment>
<dbReference type="OrthoDB" id="9807767at2"/>
<dbReference type="GO" id="GO:0036218">
    <property type="term" value="F:dTTP diphosphatase activity"/>
    <property type="evidence" value="ECO:0007669"/>
    <property type="project" value="RHEA"/>
</dbReference>
<feature type="site" description="Important for substrate specificity" evidence="4">
    <location>
        <position position="174"/>
    </location>
</feature>
<sequence>MPNVARGARNGPEPRAAAAETDTPALILGSASPRRLELLAQIGIVPDMILPAEIDETPRRGESPRDYVRRMAREKAAALAGSAHGAILCADTAVVAGRRILGKPLDDAEARRFLQLLSGRRHRVLTSVALAHEGRLRERLVETVIRFRPLTAAQIDAYLATGEWQGKAGAYAIQGHASAFAIWMQGSYSGVVGLPLAETASLLDAIGIQGKAT</sequence>
<comment type="catalytic activity">
    <reaction evidence="4">
        <text>dTTP + H2O = dTMP + diphosphate + H(+)</text>
        <dbReference type="Rhea" id="RHEA:28534"/>
        <dbReference type="ChEBI" id="CHEBI:15377"/>
        <dbReference type="ChEBI" id="CHEBI:15378"/>
        <dbReference type="ChEBI" id="CHEBI:33019"/>
        <dbReference type="ChEBI" id="CHEBI:37568"/>
        <dbReference type="ChEBI" id="CHEBI:63528"/>
        <dbReference type="EC" id="3.6.1.9"/>
    </reaction>
</comment>
<dbReference type="eggNOG" id="COG0424">
    <property type="taxonomic scope" value="Bacteria"/>
</dbReference>
<dbReference type="InterPro" id="IPR029001">
    <property type="entry name" value="ITPase-like_fam"/>
</dbReference>
<gene>
    <name evidence="6" type="ordered locus">Pden_1791</name>
</gene>
<evidence type="ECO:0000256" key="4">
    <source>
        <dbReference type="HAMAP-Rule" id="MF_00528"/>
    </source>
</evidence>
<keyword evidence="4" id="KW-0963">Cytoplasm</keyword>
<dbReference type="KEGG" id="pde:Pden_1791"/>
<dbReference type="GO" id="GO:0005737">
    <property type="term" value="C:cytoplasm"/>
    <property type="evidence" value="ECO:0007669"/>
    <property type="project" value="UniProtKB-SubCell"/>
</dbReference>
<keyword evidence="2 4" id="KW-0378">Hydrolase</keyword>
<dbReference type="RefSeq" id="WP_011748085.1">
    <property type="nucleotide sequence ID" value="NC_008686.1"/>
</dbReference>
<dbReference type="EMBL" id="CP000489">
    <property type="protein sequence ID" value="ABL69888.1"/>
    <property type="molecule type" value="Genomic_DNA"/>
</dbReference>
<evidence type="ECO:0000256" key="1">
    <source>
        <dbReference type="ARBA" id="ARBA00001968"/>
    </source>
</evidence>
<dbReference type="GO" id="GO:0036221">
    <property type="term" value="F:UTP diphosphatase activity"/>
    <property type="evidence" value="ECO:0007669"/>
    <property type="project" value="RHEA"/>
</dbReference>
<dbReference type="GO" id="GO:0009117">
    <property type="term" value="P:nucleotide metabolic process"/>
    <property type="evidence" value="ECO:0007669"/>
    <property type="project" value="UniProtKB-KW"/>
</dbReference>
<feature type="site" description="Important for substrate specificity" evidence="4">
    <location>
        <position position="34"/>
    </location>
</feature>
<dbReference type="Proteomes" id="UP000000361">
    <property type="component" value="Chromosome 1"/>
</dbReference>
<dbReference type="AlphaFoldDB" id="A1B2Z4"/>
<keyword evidence="7" id="KW-1185">Reference proteome</keyword>
<dbReference type="CDD" id="cd00555">
    <property type="entry name" value="Maf"/>
    <property type="match status" value="1"/>
</dbReference>
<dbReference type="NCBIfam" id="TIGR00172">
    <property type="entry name" value="maf"/>
    <property type="match status" value="1"/>
</dbReference>
<evidence type="ECO:0000256" key="3">
    <source>
        <dbReference type="ARBA" id="ARBA00023080"/>
    </source>
</evidence>
<dbReference type="HAMAP" id="MF_00528">
    <property type="entry name" value="Maf"/>
    <property type="match status" value="1"/>
</dbReference>
<dbReference type="PIRSF" id="PIRSF006305">
    <property type="entry name" value="Maf"/>
    <property type="match status" value="1"/>
</dbReference>
<dbReference type="HOGENOM" id="CLU_040416_2_1_5"/>
<comment type="function">
    <text evidence="4">Nucleoside triphosphate pyrophosphatase that hydrolyzes dTTP and UTP. May have a dual role in cell division arrest and in preventing the incorporation of modified nucleotides into cellular nucleic acids.</text>
</comment>
<keyword evidence="3 4" id="KW-0546">Nucleotide metabolism</keyword>
<dbReference type="EnsemblBacteria" id="ABL69888">
    <property type="protein sequence ID" value="ABL69888"/>
    <property type="gene ID" value="Pden_1791"/>
</dbReference>
<dbReference type="EC" id="3.6.1.9" evidence="4"/>
<evidence type="ECO:0000313" key="6">
    <source>
        <dbReference type="EMBL" id="ABL69888.1"/>
    </source>
</evidence>
<name>A1B2Z4_PARDP</name>
<evidence type="ECO:0000256" key="5">
    <source>
        <dbReference type="SAM" id="MobiDB-lite"/>
    </source>
</evidence>
<organism evidence="6 7">
    <name type="scientific">Paracoccus denitrificans (strain Pd 1222)</name>
    <dbReference type="NCBI Taxonomy" id="318586"/>
    <lineage>
        <taxon>Bacteria</taxon>
        <taxon>Pseudomonadati</taxon>
        <taxon>Pseudomonadota</taxon>
        <taxon>Alphaproteobacteria</taxon>
        <taxon>Rhodobacterales</taxon>
        <taxon>Paracoccaceae</taxon>
        <taxon>Paracoccus</taxon>
    </lineage>
</organism>
<dbReference type="PANTHER" id="PTHR43213">
    <property type="entry name" value="BIFUNCTIONAL DTTP/UTP PYROPHOSPHATASE/METHYLTRANSFERASE PROTEIN-RELATED"/>
    <property type="match status" value="1"/>
</dbReference>
<protein>
    <recommendedName>
        <fullName evidence="4">dTTP/UTP pyrophosphatase</fullName>
        <shortName evidence="4">dTTPase/UTPase</shortName>
        <ecNumber evidence="4">3.6.1.9</ecNumber>
    </recommendedName>
    <alternativeName>
        <fullName evidence="4">Nucleoside triphosphate pyrophosphatase</fullName>
    </alternativeName>
    <alternativeName>
        <fullName evidence="4">Nucleotide pyrophosphatase</fullName>
        <shortName evidence="4">Nucleotide PPase</shortName>
    </alternativeName>
</protein>
<feature type="site" description="Important for substrate specificity" evidence="4">
    <location>
        <position position="92"/>
    </location>
</feature>